<dbReference type="RefSeq" id="WP_310262043.1">
    <property type="nucleotide sequence ID" value="NZ_JAVDWA010000010.1"/>
</dbReference>
<dbReference type="SUPFAM" id="SSF52467">
    <property type="entry name" value="DHS-like NAD/FAD-binding domain"/>
    <property type="match status" value="1"/>
</dbReference>
<dbReference type="InterPro" id="IPR029035">
    <property type="entry name" value="DHS-like_NAD/FAD-binding_dom"/>
</dbReference>
<proteinExistence type="predicted"/>
<sequence length="662" mass="77463">MNINRDIDDVIVSLKNAKREGIKVNLLIGAGCSATADIPTANGIVKLIKEKFPREYERANPKSYENCMSKLTPSERRNLIKSLVDDAKINWAHIAIAQLIKHNFFHRVLTTNFDNLLQRACALVGEFPGIYDLTTSSEFRSDLLFEKSIIHLHGQHTGFILCNTKDELEEQLNIINPVFKQLNQNSLWLIVGYSGKNDPIFNLLSEQKLFENRLFWVGYRYDEPEMHLKENLLSEEKYAFYVSGHTSDDFFIELAQNLDCFPPTFIQKPFTYLYSTLNNITEYSEPGYRNRFKDDKDSNINGNIQVSTKNFINKAIYEIESDPKLMADHYLMAGLYDEVLEFDKKSENDFELEINIIQALKAKSILHKETNIITEAKDRAESLISRYPDDPQLYTLLGEIHYETFLMKSRVELKEQFLDLISSLDAMIYSMELSPSMKKLKDIYYITYMLFRDYNDQKLNTNNQNAKDDFNKGDLDKCLSTCLDLLKQYFKQFTTFNETLDGLYINLTYELVAAEDYENARKYLTFYNEVKEYLNPHDVPFIDANWGYWYFNNNTLEFSEAEEKGKYFYSIAFEQLSVNDPQNSDLLNAFKQKYYLEHSKFYLRYEMIQEATDMLIEAKNLGELRYSFLYNECKELAIEIKSKLDLKNQEVASALDIDEESN</sequence>
<dbReference type="CDD" id="cd00296">
    <property type="entry name" value="SIR2"/>
    <property type="match status" value="1"/>
</dbReference>
<accession>A0ABU1U5K9</accession>
<dbReference type="EMBL" id="JAVDWA010000010">
    <property type="protein sequence ID" value="MDR7074683.1"/>
    <property type="molecule type" value="Genomic_DNA"/>
</dbReference>
<dbReference type="Pfam" id="PF13289">
    <property type="entry name" value="SIR2_2"/>
    <property type="match status" value="1"/>
</dbReference>
<name>A0ABU1U5K9_9BACL</name>
<protein>
    <submittedName>
        <fullName evidence="1">NAD-dependent SIR2 family protein deacetylase</fullName>
    </submittedName>
</protein>
<dbReference type="Proteomes" id="UP001258181">
    <property type="component" value="Unassembled WGS sequence"/>
</dbReference>
<reference evidence="1 2" key="1">
    <citation type="submission" date="2023-07" db="EMBL/GenBank/DDBJ databases">
        <title>Sorghum-associated microbial communities from plants grown in Nebraska, USA.</title>
        <authorList>
            <person name="Schachtman D."/>
        </authorList>
    </citation>
    <scope>NUCLEOTIDE SEQUENCE [LARGE SCALE GENOMIC DNA]</scope>
    <source>
        <strain evidence="1 2">BE211</strain>
    </source>
</reference>
<evidence type="ECO:0000313" key="2">
    <source>
        <dbReference type="Proteomes" id="UP001258181"/>
    </source>
</evidence>
<comment type="caution">
    <text evidence="1">The sequence shown here is derived from an EMBL/GenBank/DDBJ whole genome shotgun (WGS) entry which is preliminary data.</text>
</comment>
<gene>
    <name evidence="1" type="ORF">J2X07_003680</name>
</gene>
<dbReference type="Gene3D" id="3.40.50.1220">
    <property type="entry name" value="TPP-binding domain"/>
    <property type="match status" value="1"/>
</dbReference>
<keyword evidence="2" id="KW-1185">Reference proteome</keyword>
<organism evidence="1 2">
    <name type="scientific">Fictibacillus barbaricus</name>
    <dbReference type="NCBI Taxonomy" id="182136"/>
    <lineage>
        <taxon>Bacteria</taxon>
        <taxon>Bacillati</taxon>
        <taxon>Bacillota</taxon>
        <taxon>Bacilli</taxon>
        <taxon>Bacillales</taxon>
        <taxon>Fictibacillaceae</taxon>
        <taxon>Fictibacillus</taxon>
    </lineage>
</organism>
<evidence type="ECO:0000313" key="1">
    <source>
        <dbReference type="EMBL" id="MDR7074683.1"/>
    </source>
</evidence>